<keyword evidence="2" id="KW-1185">Reference proteome</keyword>
<proteinExistence type="predicted"/>
<dbReference type="EMBL" id="MU266329">
    <property type="protein sequence ID" value="KAH7930863.1"/>
    <property type="molecule type" value="Genomic_DNA"/>
</dbReference>
<comment type="caution">
    <text evidence="1">The sequence shown here is derived from an EMBL/GenBank/DDBJ whole genome shotgun (WGS) entry which is preliminary data.</text>
</comment>
<protein>
    <submittedName>
        <fullName evidence="1">Uncharacterized protein</fullName>
    </submittedName>
</protein>
<sequence length="241" mass="26341">MSNFSIYTRRLASKLPAAYRQVELSSPLYTSQAFCSPDCRTLHHLVTYDGSNFTMVDFPCNYSLTPAEQVLHPSSYPAQPLCHEQKRAMYGNTSHIWNWPSVISLDTSSPFHPPTSHMNACYEENYATAPPAVDSIPAYPDGVNTTSRLNTSSDFGAGEEPLHLPRRLSYPQTLCSSTSFCSSSPSASSISVTSRARSSMPSFDTVSDHLTSPLIIKPTPVYPVTYTHSGATLNISSTSPS</sequence>
<gene>
    <name evidence="1" type="ORF">BV22DRAFT_1028029</name>
</gene>
<organism evidence="1 2">
    <name type="scientific">Leucogyrophana mollusca</name>
    <dbReference type="NCBI Taxonomy" id="85980"/>
    <lineage>
        <taxon>Eukaryota</taxon>
        <taxon>Fungi</taxon>
        <taxon>Dikarya</taxon>
        <taxon>Basidiomycota</taxon>
        <taxon>Agaricomycotina</taxon>
        <taxon>Agaricomycetes</taxon>
        <taxon>Agaricomycetidae</taxon>
        <taxon>Boletales</taxon>
        <taxon>Boletales incertae sedis</taxon>
        <taxon>Leucogyrophana</taxon>
    </lineage>
</organism>
<evidence type="ECO:0000313" key="1">
    <source>
        <dbReference type="EMBL" id="KAH7930863.1"/>
    </source>
</evidence>
<dbReference type="Proteomes" id="UP000790709">
    <property type="component" value="Unassembled WGS sequence"/>
</dbReference>
<accession>A0ACB8C188</accession>
<evidence type="ECO:0000313" key="2">
    <source>
        <dbReference type="Proteomes" id="UP000790709"/>
    </source>
</evidence>
<reference evidence="1" key="1">
    <citation type="journal article" date="2021" name="New Phytol.">
        <title>Evolutionary innovations through gain and loss of genes in the ectomycorrhizal Boletales.</title>
        <authorList>
            <person name="Wu G."/>
            <person name="Miyauchi S."/>
            <person name="Morin E."/>
            <person name="Kuo A."/>
            <person name="Drula E."/>
            <person name="Varga T."/>
            <person name="Kohler A."/>
            <person name="Feng B."/>
            <person name="Cao Y."/>
            <person name="Lipzen A."/>
            <person name="Daum C."/>
            <person name="Hundley H."/>
            <person name="Pangilinan J."/>
            <person name="Johnson J."/>
            <person name="Barry K."/>
            <person name="LaButti K."/>
            <person name="Ng V."/>
            <person name="Ahrendt S."/>
            <person name="Min B."/>
            <person name="Choi I.G."/>
            <person name="Park H."/>
            <person name="Plett J.M."/>
            <person name="Magnuson J."/>
            <person name="Spatafora J.W."/>
            <person name="Nagy L.G."/>
            <person name="Henrissat B."/>
            <person name="Grigoriev I.V."/>
            <person name="Yang Z.L."/>
            <person name="Xu J."/>
            <person name="Martin F.M."/>
        </authorList>
    </citation>
    <scope>NUCLEOTIDE SEQUENCE</scope>
    <source>
        <strain evidence="1">KUC20120723A-06</strain>
    </source>
</reference>
<name>A0ACB8C188_9AGAM</name>